<evidence type="ECO:0000313" key="2">
    <source>
        <dbReference type="EMBL" id="GBN53735.1"/>
    </source>
</evidence>
<evidence type="ECO:0000256" key="1">
    <source>
        <dbReference type="SAM" id="MobiDB-lite"/>
    </source>
</evidence>
<protein>
    <submittedName>
        <fullName evidence="2">Uncharacterized protein</fullName>
    </submittedName>
</protein>
<dbReference type="AlphaFoldDB" id="A0A4Y2PP85"/>
<comment type="caution">
    <text evidence="2">The sequence shown here is derived from an EMBL/GenBank/DDBJ whole genome shotgun (WGS) entry which is preliminary data.</text>
</comment>
<evidence type="ECO:0000313" key="3">
    <source>
        <dbReference type="Proteomes" id="UP000499080"/>
    </source>
</evidence>
<reference evidence="2 3" key="1">
    <citation type="journal article" date="2019" name="Sci. Rep.">
        <title>Orb-weaving spider Araneus ventricosus genome elucidates the spidroin gene catalogue.</title>
        <authorList>
            <person name="Kono N."/>
            <person name="Nakamura H."/>
            <person name="Ohtoshi R."/>
            <person name="Moran D.A.P."/>
            <person name="Shinohara A."/>
            <person name="Yoshida Y."/>
            <person name="Fujiwara M."/>
            <person name="Mori M."/>
            <person name="Tomita M."/>
            <person name="Arakawa K."/>
        </authorList>
    </citation>
    <scope>NUCLEOTIDE SEQUENCE [LARGE SCALE GENOMIC DNA]</scope>
</reference>
<sequence length="85" mass="8951">MTSASDAEKNWCVCLILSSYEESLAFKMVQSGKCQHSGETTESSVGAVCGEASPAGERRGNVPVLSGFGGSESHHRMDIVGRVSE</sequence>
<gene>
    <name evidence="2" type="ORF">AVEN_40897_1</name>
</gene>
<dbReference type="EMBL" id="BGPR01011943">
    <property type="protein sequence ID" value="GBN53735.1"/>
    <property type="molecule type" value="Genomic_DNA"/>
</dbReference>
<keyword evidence="3" id="KW-1185">Reference proteome</keyword>
<accession>A0A4Y2PP85</accession>
<organism evidence="2 3">
    <name type="scientific">Araneus ventricosus</name>
    <name type="common">Orbweaver spider</name>
    <name type="synonym">Epeira ventricosa</name>
    <dbReference type="NCBI Taxonomy" id="182803"/>
    <lineage>
        <taxon>Eukaryota</taxon>
        <taxon>Metazoa</taxon>
        <taxon>Ecdysozoa</taxon>
        <taxon>Arthropoda</taxon>
        <taxon>Chelicerata</taxon>
        <taxon>Arachnida</taxon>
        <taxon>Araneae</taxon>
        <taxon>Araneomorphae</taxon>
        <taxon>Entelegynae</taxon>
        <taxon>Araneoidea</taxon>
        <taxon>Araneidae</taxon>
        <taxon>Araneus</taxon>
    </lineage>
</organism>
<proteinExistence type="predicted"/>
<dbReference type="Proteomes" id="UP000499080">
    <property type="component" value="Unassembled WGS sequence"/>
</dbReference>
<name>A0A4Y2PP85_ARAVE</name>
<feature type="region of interest" description="Disordered" evidence="1">
    <location>
        <begin position="51"/>
        <end position="70"/>
    </location>
</feature>